<evidence type="ECO:0000256" key="1">
    <source>
        <dbReference type="SAM" id="SignalP"/>
    </source>
</evidence>
<feature type="signal peptide" evidence="1">
    <location>
        <begin position="1"/>
        <end position="28"/>
    </location>
</feature>
<evidence type="ECO:0000313" key="2">
    <source>
        <dbReference type="EMBL" id="CAG6608158.1"/>
    </source>
</evidence>
<sequence length="317" mass="35708">MARPDVFSFGKILLINSILAILLSSADAYESKFGNYPSTNKPKPCSRKKAVITKTFPICIPNGKDGWTKESADNCAGILKQQCPEFNQAECMWYTWQPAGCDYEVTLPCCRLKYYAKKHTWMEIYYANQYGTSDTKNTVYDIIEIHRFIKDAAAFVNCEQEDFPKNVLDPKGERGLTWVPVVTTAKNSITVGDQICGNNPTGKTLCTGVIRGLVSGQYPDGFQKPPEPTDQEKVCQAKFGMDYFAECSHALVDNVKTDVCKVTYIRTSEYVPQGKLDPLNTWMPFLEVQAYSDKSGNGSMKIRYAYFNYEAQPYIPC</sequence>
<proteinExistence type="predicted"/>
<accession>A0A8D8LGP2</accession>
<dbReference type="EMBL" id="HBUF01010436">
    <property type="protein sequence ID" value="CAG6608158.1"/>
    <property type="molecule type" value="Transcribed_RNA"/>
</dbReference>
<feature type="chain" id="PRO_5034286976" evidence="1">
    <location>
        <begin position="29"/>
        <end position="317"/>
    </location>
</feature>
<keyword evidence="1" id="KW-0732">Signal</keyword>
<protein>
    <submittedName>
        <fullName evidence="2">Uncharacterized protein</fullName>
    </submittedName>
</protein>
<reference evidence="2" key="1">
    <citation type="submission" date="2021-05" db="EMBL/GenBank/DDBJ databases">
        <authorList>
            <person name="Alioto T."/>
            <person name="Alioto T."/>
            <person name="Gomez Garrido J."/>
        </authorList>
    </citation>
    <scope>NUCLEOTIDE SEQUENCE</scope>
</reference>
<organism evidence="2">
    <name type="scientific">Cacopsylla melanoneura</name>
    <dbReference type="NCBI Taxonomy" id="428564"/>
    <lineage>
        <taxon>Eukaryota</taxon>
        <taxon>Metazoa</taxon>
        <taxon>Ecdysozoa</taxon>
        <taxon>Arthropoda</taxon>
        <taxon>Hexapoda</taxon>
        <taxon>Insecta</taxon>
        <taxon>Pterygota</taxon>
        <taxon>Neoptera</taxon>
        <taxon>Paraneoptera</taxon>
        <taxon>Hemiptera</taxon>
        <taxon>Sternorrhyncha</taxon>
        <taxon>Psylloidea</taxon>
        <taxon>Psyllidae</taxon>
        <taxon>Psyllinae</taxon>
        <taxon>Cacopsylla</taxon>
    </lineage>
</organism>
<name>A0A8D8LGP2_9HEMI</name>
<dbReference type="AlphaFoldDB" id="A0A8D8LGP2"/>